<reference evidence="2 3" key="1">
    <citation type="journal article" date="2019" name="Sci. Rep.">
        <title>Orb-weaving spider Araneus ventricosus genome elucidates the spidroin gene catalogue.</title>
        <authorList>
            <person name="Kono N."/>
            <person name="Nakamura H."/>
            <person name="Ohtoshi R."/>
            <person name="Moran D.A.P."/>
            <person name="Shinohara A."/>
            <person name="Yoshida Y."/>
            <person name="Fujiwara M."/>
            <person name="Mori M."/>
            <person name="Tomita M."/>
            <person name="Arakawa K."/>
        </authorList>
    </citation>
    <scope>NUCLEOTIDE SEQUENCE [LARGE SCALE GENOMIC DNA]</scope>
</reference>
<organism evidence="2 3">
    <name type="scientific">Araneus ventricosus</name>
    <name type="common">Orbweaver spider</name>
    <name type="synonym">Epeira ventricosa</name>
    <dbReference type="NCBI Taxonomy" id="182803"/>
    <lineage>
        <taxon>Eukaryota</taxon>
        <taxon>Metazoa</taxon>
        <taxon>Ecdysozoa</taxon>
        <taxon>Arthropoda</taxon>
        <taxon>Chelicerata</taxon>
        <taxon>Arachnida</taxon>
        <taxon>Araneae</taxon>
        <taxon>Araneomorphae</taxon>
        <taxon>Entelegynae</taxon>
        <taxon>Araneoidea</taxon>
        <taxon>Araneidae</taxon>
        <taxon>Araneus</taxon>
    </lineage>
</organism>
<accession>A0A4Y2KHM1</accession>
<dbReference type="EMBL" id="BGPR01004682">
    <property type="protein sequence ID" value="GBN02164.1"/>
    <property type="molecule type" value="Genomic_DNA"/>
</dbReference>
<keyword evidence="3" id="KW-1185">Reference proteome</keyword>
<dbReference type="AlphaFoldDB" id="A0A4Y2KHM1"/>
<evidence type="ECO:0000256" key="1">
    <source>
        <dbReference type="SAM" id="Phobius"/>
    </source>
</evidence>
<sequence>MFQKKSRRIRLGHLAQSMGTFSFKASLIDREDLSRAIRSSPTHGLDVEMLMNHHVLDHLENENIIFGTVSVKMMTQIRKEVNELNLVCGYNACYAIMAYYAIIML</sequence>
<evidence type="ECO:0000313" key="2">
    <source>
        <dbReference type="EMBL" id="GBN02164.1"/>
    </source>
</evidence>
<gene>
    <name evidence="2" type="ORF">AVEN_119680_1</name>
</gene>
<evidence type="ECO:0000313" key="3">
    <source>
        <dbReference type="Proteomes" id="UP000499080"/>
    </source>
</evidence>
<comment type="caution">
    <text evidence="2">The sequence shown here is derived from an EMBL/GenBank/DDBJ whole genome shotgun (WGS) entry which is preliminary data.</text>
</comment>
<protein>
    <submittedName>
        <fullName evidence="2">Uncharacterized protein</fullName>
    </submittedName>
</protein>
<proteinExistence type="predicted"/>
<keyword evidence="1" id="KW-1133">Transmembrane helix</keyword>
<dbReference type="Proteomes" id="UP000499080">
    <property type="component" value="Unassembled WGS sequence"/>
</dbReference>
<keyword evidence="1" id="KW-0812">Transmembrane</keyword>
<keyword evidence="1" id="KW-0472">Membrane</keyword>
<feature type="transmembrane region" description="Helical" evidence="1">
    <location>
        <begin position="84"/>
        <end position="103"/>
    </location>
</feature>
<name>A0A4Y2KHM1_ARAVE</name>